<feature type="region of interest" description="Disordered" evidence="1">
    <location>
        <begin position="1"/>
        <end position="23"/>
    </location>
</feature>
<feature type="transmembrane region" description="Helical" evidence="2">
    <location>
        <begin position="73"/>
        <end position="92"/>
    </location>
</feature>
<feature type="transmembrane region" description="Helical" evidence="2">
    <location>
        <begin position="135"/>
        <end position="156"/>
    </location>
</feature>
<feature type="transmembrane region" description="Helical" evidence="2">
    <location>
        <begin position="97"/>
        <end position="115"/>
    </location>
</feature>
<protein>
    <submittedName>
        <fullName evidence="3">DUF3159 domain-containing protein</fullName>
    </submittedName>
</protein>
<feature type="transmembrane region" description="Helical" evidence="2">
    <location>
        <begin position="176"/>
        <end position="199"/>
    </location>
</feature>
<dbReference type="EMBL" id="CP040899">
    <property type="protein sequence ID" value="QDB79431.1"/>
    <property type="molecule type" value="Genomic_DNA"/>
</dbReference>
<feature type="transmembrane region" description="Helical" evidence="2">
    <location>
        <begin position="50"/>
        <end position="67"/>
    </location>
</feature>
<keyword evidence="2" id="KW-0812">Transmembrane</keyword>
<accession>A0ABX5VNN3</accession>
<feature type="transmembrane region" description="Helical" evidence="2">
    <location>
        <begin position="211"/>
        <end position="229"/>
    </location>
</feature>
<sequence>MTSPDQDAAPEAQGAAPEAQSAADAVARSRMSQLAGEDFSLAEAIGGVRGLVESVAPGLVFVVVYLVSGHQLAAPIIASLAVAVVLVVARLVGGTPVTQALGGVVGVLIGVVWAWRSGQAQDYFAFGLWTNAAYAAALLVSVIVRWPVVGVVVALLRQEGFGWRTDPDQRPRLRRYTAATWLWIALFVARLAVQVPLYLDAATAWLGTARLVMGVPLWALALWVTWLLVRERPAPAATPDQPAH</sequence>
<reference evidence="3 4" key="1">
    <citation type="submission" date="2019-05" db="EMBL/GenBank/DDBJ databases">
        <title>Georgenia *** sp. nov., and Georgenia *** sp. nov., isolated from the intestinal contents of plateau pika (Ochotona curzoniae) in the Qinghai-Tibet plateau of China.</title>
        <authorList>
            <person name="Tian Z."/>
        </authorList>
    </citation>
    <scope>NUCLEOTIDE SEQUENCE [LARGE SCALE GENOMIC DNA]</scope>
    <source>
        <strain evidence="3 4">Z294</strain>
    </source>
</reference>
<keyword evidence="2" id="KW-1133">Transmembrane helix</keyword>
<dbReference type="PIRSF" id="PIRSF010219">
    <property type="entry name" value="UCP010219"/>
    <property type="match status" value="1"/>
</dbReference>
<organism evidence="3 4">
    <name type="scientific">Georgenia wutianyii</name>
    <dbReference type="NCBI Taxonomy" id="2585135"/>
    <lineage>
        <taxon>Bacteria</taxon>
        <taxon>Bacillati</taxon>
        <taxon>Actinomycetota</taxon>
        <taxon>Actinomycetes</taxon>
        <taxon>Micrococcales</taxon>
        <taxon>Bogoriellaceae</taxon>
        <taxon>Georgenia</taxon>
    </lineage>
</organism>
<dbReference type="RefSeq" id="WP_139071577.1">
    <property type="nucleotide sequence ID" value="NZ_CP040899.1"/>
</dbReference>
<evidence type="ECO:0000313" key="3">
    <source>
        <dbReference type="EMBL" id="QDB79431.1"/>
    </source>
</evidence>
<gene>
    <name evidence="3" type="ORF">FE251_08655</name>
</gene>
<keyword evidence="2" id="KW-0472">Membrane</keyword>
<name>A0ABX5VNN3_9MICO</name>
<keyword evidence="4" id="KW-1185">Reference proteome</keyword>
<proteinExistence type="predicted"/>
<dbReference type="Pfam" id="PF11361">
    <property type="entry name" value="DUF3159"/>
    <property type="match status" value="1"/>
</dbReference>
<evidence type="ECO:0000256" key="2">
    <source>
        <dbReference type="SAM" id="Phobius"/>
    </source>
</evidence>
<evidence type="ECO:0000313" key="4">
    <source>
        <dbReference type="Proteomes" id="UP000313948"/>
    </source>
</evidence>
<dbReference type="InterPro" id="IPR016566">
    <property type="entry name" value="UCP010219"/>
</dbReference>
<evidence type="ECO:0000256" key="1">
    <source>
        <dbReference type="SAM" id="MobiDB-lite"/>
    </source>
</evidence>
<dbReference type="Proteomes" id="UP000313948">
    <property type="component" value="Chromosome"/>
</dbReference>